<evidence type="ECO:0000313" key="1">
    <source>
        <dbReference type="EMBL" id="MBP3962516.1"/>
    </source>
</evidence>
<reference evidence="1 2" key="1">
    <citation type="submission" date="2021-04" db="EMBL/GenBank/DDBJ databases">
        <title>Paenibacillus sp. DLE-14 whole genome sequence.</title>
        <authorList>
            <person name="Ham Y.J."/>
        </authorList>
    </citation>
    <scope>NUCLEOTIDE SEQUENCE [LARGE SCALE GENOMIC DNA]</scope>
    <source>
        <strain evidence="1 2">DLE-14</strain>
    </source>
</reference>
<accession>A0ABS5C936</accession>
<evidence type="ECO:0000313" key="2">
    <source>
        <dbReference type="Proteomes" id="UP000673394"/>
    </source>
</evidence>
<comment type="caution">
    <text evidence="1">The sequence shown here is derived from an EMBL/GenBank/DDBJ whole genome shotgun (WGS) entry which is preliminary data.</text>
</comment>
<sequence length="59" mass="6997">MPEHNNVAEFASTIRVVKDVSQQSIIQKRREQREQLLKRIGQLTSTTEQTIERLYQLTR</sequence>
<gene>
    <name evidence="1" type="ORF">I8J30_07330</name>
</gene>
<dbReference type="Proteomes" id="UP000673394">
    <property type="component" value="Unassembled WGS sequence"/>
</dbReference>
<organism evidence="1 2">
    <name type="scientific">Paenibacillus lignilyticus</name>
    <dbReference type="NCBI Taxonomy" id="1172615"/>
    <lineage>
        <taxon>Bacteria</taxon>
        <taxon>Bacillati</taxon>
        <taxon>Bacillota</taxon>
        <taxon>Bacilli</taxon>
        <taxon>Bacillales</taxon>
        <taxon>Paenibacillaceae</taxon>
        <taxon>Paenibacillus</taxon>
    </lineage>
</organism>
<dbReference type="EMBL" id="JAGKSP010000002">
    <property type="protein sequence ID" value="MBP3962516.1"/>
    <property type="molecule type" value="Genomic_DNA"/>
</dbReference>
<keyword evidence="2" id="KW-1185">Reference proteome</keyword>
<name>A0ABS5C936_9BACL</name>
<protein>
    <submittedName>
        <fullName evidence="1">Uncharacterized protein</fullName>
    </submittedName>
</protein>
<proteinExistence type="predicted"/>
<dbReference type="RefSeq" id="WP_210656776.1">
    <property type="nucleotide sequence ID" value="NZ_JAGKSP010000002.1"/>
</dbReference>